<proteinExistence type="predicted"/>
<reference evidence="1" key="1">
    <citation type="submission" date="2020-04" db="EMBL/GenBank/DDBJ databases">
        <authorList>
            <person name="Zhang T."/>
        </authorList>
    </citation>
    <scope>NUCLEOTIDE SEQUENCE</scope>
    <source>
        <strain evidence="1">HKST-UBA03</strain>
    </source>
</reference>
<protein>
    <submittedName>
        <fullName evidence="1">Uncharacterized protein</fullName>
    </submittedName>
</protein>
<comment type="caution">
    <text evidence="1">The sequence shown here is derived from an EMBL/GenBank/DDBJ whole genome shotgun (WGS) entry which is preliminary data.</text>
</comment>
<accession>A0A955RR16</accession>
<organism evidence="1 2">
    <name type="scientific">candidate division WWE3 bacterium</name>
    <dbReference type="NCBI Taxonomy" id="2053526"/>
    <lineage>
        <taxon>Bacteria</taxon>
        <taxon>Katanobacteria</taxon>
    </lineage>
</organism>
<sequence length="91" mass="10577">IAGIVAVTDLDAMSQMWREQVQFASDDVKREYFVRKMELRAEADKALIAEIVAVTDLDAMSQMWREQVQFASDDVKREYFVRKMELRAQAS</sequence>
<dbReference type="Proteomes" id="UP000751518">
    <property type="component" value="Unassembled WGS sequence"/>
</dbReference>
<dbReference type="EMBL" id="JAGQKZ010000015">
    <property type="protein sequence ID" value="MCA9392034.1"/>
    <property type="molecule type" value="Genomic_DNA"/>
</dbReference>
<gene>
    <name evidence="1" type="ORF">KC614_02405</name>
</gene>
<dbReference type="AlphaFoldDB" id="A0A955RR16"/>
<evidence type="ECO:0000313" key="2">
    <source>
        <dbReference type="Proteomes" id="UP000751518"/>
    </source>
</evidence>
<reference evidence="1" key="2">
    <citation type="journal article" date="2021" name="Microbiome">
        <title>Successional dynamics and alternative stable states in a saline activated sludge microbial community over 9 years.</title>
        <authorList>
            <person name="Wang Y."/>
            <person name="Ye J."/>
            <person name="Ju F."/>
            <person name="Liu L."/>
            <person name="Boyd J.A."/>
            <person name="Deng Y."/>
            <person name="Parks D.H."/>
            <person name="Jiang X."/>
            <person name="Yin X."/>
            <person name="Woodcroft B.J."/>
            <person name="Tyson G.W."/>
            <person name="Hugenholtz P."/>
            <person name="Polz M.F."/>
            <person name="Zhang T."/>
        </authorList>
    </citation>
    <scope>NUCLEOTIDE SEQUENCE</scope>
    <source>
        <strain evidence="1">HKST-UBA03</strain>
    </source>
</reference>
<evidence type="ECO:0000313" key="1">
    <source>
        <dbReference type="EMBL" id="MCA9392034.1"/>
    </source>
</evidence>
<name>A0A955RR16_UNCKA</name>
<feature type="non-terminal residue" evidence="1">
    <location>
        <position position="1"/>
    </location>
</feature>